<dbReference type="GO" id="GO:0016757">
    <property type="term" value="F:glycosyltransferase activity"/>
    <property type="evidence" value="ECO:0007669"/>
    <property type="project" value="TreeGrafter"/>
</dbReference>
<dbReference type="PANTHER" id="PTHR12526">
    <property type="entry name" value="GLYCOSYLTRANSFERASE"/>
    <property type="match status" value="1"/>
</dbReference>
<dbReference type="InterPro" id="IPR028098">
    <property type="entry name" value="Glyco_trans_4-like_N"/>
</dbReference>
<gene>
    <name evidence="3" type="ordered locus">Snov_3208</name>
</gene>
<dbReference type="HOGENOM" id="CLU_009583_11_5_5"/>
<dbReference type="KEGG" id="sno:Snov_3208"/>
<dbReference type="Pfam" id="PF13579">
    <property type="entry name" value="Glyco_trans_4_4"/>
    <property type="match status" value="1"/>
</dbReference>
<dbReference type="CAZy" id="GT4">
    <property type="family name" value="Glycosyltransferase Family 4"/>
</dbReference>
<dbReference type="Pfam" id="PF13692">
    <property type="entry name" value="Glyco_trans_1_4"/>
    <property type="match status" value="1"/>
</dbReference>
<dbReference type="CDD" id="cd03794">
    <property type="entry name" value="GT4_WbuB-like"/>
    <property type="match status" value="1"/>
</dbReference>
<dbReference type="PANTHER" id="PTHR12526:SF638">
    <property type="entry name" value="SPORE COAT PROTEIN SA"/>
    <property type="match status" value="1"/>
</dbReference>
<keyword evidence="3" id="KW-0808">Transferase</keyword>
<protein>
    <submittedName>
        <fullName evidence="3">Glycosyl transferase group 1</fullName>
    </submittedName>
</protein>
<feature type="transmembrane region" description="Helical" evidence="1">
    <location>
        <begin position="92"/>
        <end position="110"/>
    </location>
</feature>
<keyword evidence="1" id="KW-0472">Membrane</keyword>
<dbReference type="STRING" id="639283.Snov_3208"/>
<keyword evidence="1" id="KW-1133">Transmembrane helix</keyword>
<organism evidence="3 4">
    <name type="scientific">Ancylobacter novellus (strain ATCC 8093 / DSM 506 / JCM 20403 / CCM 1077 / IAM 12100 / NBRC 12443 / NCIMB 10456)</name>
    <name type="common">Starkeya novella</name>
    <dbReference type="NCBI Taxonomy" id="639283"/>
    <lineage>
        <taxon>Bacteria</taxon>
        <taxon>Pseudomonadati</taxon>
        <taxon>Pseudomonadota</taxon>
        <taxon>Alphaproteobacteria</taxon>
        <taxon>Hyphomicrobiales</taxon>
        <taxon>Xanthobacteraceae</taxon>
        <taxon>Ancylobacter</taxon>
    </lineage>
</organism>
<reference evidence="3 4" key="1">
    <citation type="journal article" date="2012" name="Stand. Genomic Sci.">
        <title>Complete genome sequence of the facultatively chemolithoautotrophic and methylotrophic alpha Proteobacterium Starkeya novella type strain (ATCC 8093(T)).</title>
        <authorList>
            <person name="Kappler U."/>
            <person name="Davenport K."/>
            <person name="Beatson S."/>
            <person name="Lucas S."/>
            <person name="Lapidus A."/>
            <person name="Copeland A."/>
            <person name="Berry K.W."/>
            <person name="Glavina Del Rio T."/>
            <person name="Hammon N."/>
            <person name="Dalin E."/>
            <person name="Tice H."/>
            <person name="Pitluck S."/>
            <person name="Richardson P."/>
            <person name="Bruce D."/>
            <person name="Goodwin L.A."/>
            <person name="Han C."/>
            <person name="Tapia R."/>
            <person name="Detter J.C."/>
            <person name="Chang Y.J."/>
            <person name="Jeffries C.D."/>
            <person name="Land M."/>
            <person name="Hauser L."/>
            <person name="Kyrpides N.C."/>
            <person name="Goker M."/>
            <person name="Ivanova N."/>
            <person name="Klenk H.P."/>
            <person name="Woyke T."/>
        </authorList>
    </citation>
    <scope>NUCLEOTIDE SEQUENCE [LARGE SCALE GENOMIC DNA]</scope>
    <source>
        <strain evidence="4">ATCC 8093 / DSM 506 / JCM 20403 / CCM 1077 / IAM 12100 / NBRC 12443 / NCIMB 10456</strain>
    </source>
</reference>
<evidence type="ECO:0000259" key="2">
    <source>
        <dbReference type="Pfam" id="PF13579"/>
    </source>
</evidence>
<feature type="domain" description="Glycosyltransferase subfamily 4-like N-terminal" evidence="2">
    <location>
        <begin position="31"/>
        <end position="208"/>
    </location>
</feature>
<proteinExistence type="predicted"/>
<evidence type="ECO:0000313" key="3">
    <source>
        <dbReference type="EMBL" id="ADH90483.1"/>
    </source>
</evidence>
<dbReference type="SUPFAM" id="SSF53756">
    <property type="entry name" value="UDP-Glycosyltransferase/glycogen phosphorylase"/>
    <property type="match status" value="1"/>
</dbReference>
<dbReference type="eggNOG" id="COG0438">
    <property type="taxonomic scope" value="Bacteria"/>
</dbReference>
<keyword evidence="4" id="KW-1185">Reference proteome</keyword>
<evidence type="ECO:0000313" key="4">
    <source>
        <dbReference type="Proteomes" id="UP000006633"/>
    </source>
</evidence>
<dbReference type="RefSeq" id="WP_013167984.1">
    <property type="nucleotide sequence ID" value="NC_014217.1"/>
</dbReference>
<keyword evidence="1" id="KW-0812">Transmembrane</keyword>
<sequence>MSDPTTDKARPRLILLKQWFDPEQTIKGLTFARRLQELGFDVEVVTGFPNYPGGKIFPGYRIRPIQRELMNGICVSRLALYPSHDASRIGRVLNYVSFFLSATLYLVFVARRADVIYVYHPPLTVAMAAAITRRLRRIPIVIDVQDMWPDTLRATGMIGSERLLRVVGAVCRWIWCQADRITVLSDGFRRLLIERGVPPEKIAVIPNWSEEETEQASADKRPEAFRDTSKFRVLFAGNMGAAQALSSVLDAAALVGADHPRIEFCLLGSGIEMERLKARAARDGLANVRFLPRVTMAEVGAWLKAADVLLVHLKDDPLFAITIPSKTQAYLAAGKPILMAVAGDAAELVRQAGAGLIVPPEDPQALAGAVVQMAGLDPAELATLGANGRVFYERELSFDKGTRAFAAILGELAGRRTGAARS</sequence>
<dbReference type="EMBL" id="CP002026">
    <property type="protein sequence ID" value="ADH90483.1"/>
    <property type="molecule type" value="Genomic_DNA"/>
</dbReference>
<dbReference type="AlphaFoldDB" id="D7A825"/>
<name>D7A825_ANCN5</name>
<accession>D7A825</accession>
<dbReference type="Gene3D" id="3.40.50.2000">
    <property type="entry name" value="Glycogen Phosphorylase B"/>
    <property type="match status" value="2"/>
</dbReference>
<dbReference type="Proteomes" id="UP000006633">
    <property type="component" value="Chromosome"/>
</dbReference>
<dbReference type="OrthoDB" id="185319at2"/>
<evidence type="ECO:0000256" key="1">
    <source>
        <dbReference type="SAM" id="Phobius"/>
    </source>
</evidence>